<dbReference type="Proteomes" id="UP000218505">
    <property type="component" value="Chromosome"/>
</dbReference>
<accession>A0A290Z3I0</accession>
<dbReference type="RefSeq" id="WP_096492444.1">
    <property type="nucleotide sequence ID" value="NZ_CP023445.1"/>
</dbReference>
<reference evidence="2" key="1">
    <citation type="submission" date="2017-09" db="EMBL/GenBank/DDBJ databases">
        <title>Complete Genome Sequence of ansamitocin-producing Bacterium Actinosynnema pretiosum X47.</title>
        <authorList>
            <person name="Cao G."/>
            <person name="Zong G."/>
            <person name="Zhong C."/>
            <person name="Fu J."/>
        </authorList>
    </citation>
    <scope>NUCLEOTIDE SEQUENCE [LARGE SCALE GENOMIC DNA]</scope>
    <source>
        <strain evidence="2">X47</strain>
    </source>
</reference>
<gene>
    <name evidence="2" type="ORF">CNX65_09530</name>
</gene>
<keyword evidence="1" id="KW-0812">Transmembrane</keyword>
<dbReference type="AlphaFoldDB" id="A0A290Z3I0"/>
<sequence>MKVNLKMKLDLAHLVFSALVVAGIVVGQFHFTWFPPALMWLVVAGAAVGWAFYANKKLLKDKPRRPRGRVRAGAANED</sequence>
<proteinExistence type="predicted"/>
<feature type="transmembrane region" description="Helical" evidence="1">
    <location>
        <begin position="37"/>
        <end position="55"/>
    </location>
</feature>
<organism evidence="2 3">
    <name type="scientific">Actinosynnema pretiosum</name>
    <dbReference type="NCBI Taxonomy" id="42197"/>
    <lineage>
        <taxon>Bacteria</taxon>
        <taxon>Bacillati</taxon>
        <taxon>Actinomycetota</taxon>
        <taxon>Actinomycetes</taxon>
        <taxon>Pseudonocardiales</taxon>
        <taxon>Pseudonocardiaceae</taxon>
        <taxon>Actinosynnema</taxon>
    </lineage>
</organism>
<dbReference type="EMBL" id="CP023445">
    <property type="protein sequence ID" value="ATE53503.1"/>
    <property type="molecule type" value="Genomic_DNA"/>
</dbReference>
<keyword evidence="1" id="KW-0472">Membrane</keyword>
<name>A0A290Z3I0_9PSEU</name>
<evidence type="ECO:0000313" key="3">
    <source>
        <dbReference type="Proteomes" id="UP000218505"/>
    </source>
</evidence>
<protein>
    <submittedName>
        <fullName evidence="2">Uncharacterized protein</fullName>
    </submittedName>
</protein>
<dbReference type="KEGG" id="apre:CNX65_09530"/>
<keyword evidence="3" id="KW-1185">Reference proteome</keyword>
<evidence type="ECO:0000313" key="2">
    <source>
        <dbReference type="EMBL" id="ATE53503.1"/>
    </source>
</evidence>
<feature type="transmembrane region" description="Helical" evidence="1">
    <location>
        <begin position="12"/>
        <end position="31"/>
    </location>
</feature>
<keyword evidence="1" id="KW-1133">Transmembrane helix</keyword>
<evidence type="ECO:0000256" key="1">
    <source>
        <dbReference type="SAM" id="Phobius"/>
    </source>
</evidence>